<feature type="compositionally biased region" description="Polar residues" evidence="1">
    <location>
        <begin position="77"/>
        <end position="99"/>
    </location>
</feature>
<evidence type="ECO:0000313" key="3">
    <source>
        <dbReference type="Proteomes" id="UP000698800"/>
    </source>
</evidence>
<name>A0A9P8HW99_9PEZI</name>
<sequence>MHISAHNDASVEYNSLHRLTGGTAEASIVTYHSGRTADPKFEPQLRGTSADAAGAPDNLVFPGAVQRDGTVAPPNTPTYRSSHFSDWGSTTGRMTPTPTSSLSDFATVLSGRSVLGECDRSVEELITRNMEMELRGLLPMERFLKDE</sequence>
<protein>
    <submittedName>
        <fullName evidence="2">Uncharacterized protein</fullName>
    </submittedName>
</protein>
<proteinExistence type="predicted"/>
<gene>
    <name evidence="2" type="ORF">FGG08_006461</name>
</gene>
<organism evidence="2 3">
    <name type="scientific">Glutinoglossum americanum</name>
    <dbReference type="NCBI Taxonomy" id="1670608"/>
    <lineage>
        <taxon>Eukaryota</taxon>
        <taxon>Fungi</taxon>
        <taxon>Dikarya</taxon>
        <taxon>Ascomycota</taxon>
        <taxon>Pezizomycotina</taxon>
        <taxon>Geoglossomycetes</taxon>
        <taxon>Geoglossales</taxon>
        <taxon>Geoglossaceae</taxon>
        <taxon>Glutinoglossum</taxon>
    </lineage>
</organism>
<evidence type="ECO:0000313" key="2">
    <source>
        <dbReference type="EMBL" id="KAH0536695.1"/>
    </source>
</evidence>
<dbReference type="AlphaFoldDB" id="A0A9P8HW99"/>
<evidence type="ECO:0000256" key="1">
    <source>
        <dbReference type="SAM" id="MobiDB-lite"/>
    </source>
</evidence>
<keyword evidence="3" id="KW-1185">Reference proteome</keyword>
<reference evidence="2" key="1">
    <citation type="submission" date="2021-03" db="EMBL/GenBank/DDBJ databases">
        <title>Comparative genomics and phylogenomic investigation of the class Geoglossomycetes provide insights into ecological specialization and systematics.</title>
        <authorList>
            <person name="Melie T."/>
            <person name="Pirro S."/>
            <person name="Miller A.N."/>
            <person name="Quandt A."/>
        </authorList>
    </citation>
    <scope>NUCLEOTIDE SEQUENCE</scope>
    <source>
        <strain evidence="2">GBOQ0MN5Z8</strain>
    </source>
</reference>
<dbReference type="EMBL" id="JAGHQL010000186">
    <property type="protein sequence ID" value="KAH0536695.1"/>
    <property type="molecule type" value="Genomic_DNA"/>
</dbReference>
<dbReference type="Proteomes" id="UP000698800">
    <property type="component" value="Unassembled WGS sequence"/>
</dbReference>
<feature type="region of interest" description="Disordered" evidence="1">
    <location>
        <begin position="35"/>
        <end position="99"/>
    </location>
</feature>
<accession>A0A9P8HW99</accession>
<comment type="caution">
    <text evidence="2">The sequence shown here is derived from an EMBL/GenBank/DDBJ whole genome shotgun (WGS) entry which is preliminary data.</text>
</comment>